<feature type="signal peptide" evidence="1">
    <location>
        <begin position="1"/>
        <end position="26"/>
    </location>
</feature>
<keyword evidence="1" id="KW-0732">Signal</keyword>
<evidence type="ECO:0000313" key="2">
    <source>
        <dbReference type="EMBL" id="AKF92615.1"/>
    </source>
</evidence>
<dbReference type="EMBL" id="CP011074">
    <property type="protein sequence ID" value="AKF92615.1"/>
    <property type="molecule type" value="Genomic_DNA"/>
</dbReference>
<evidence type="ECO:0000256" key="1">
    <source>
        <dbReference type="SAM" id="SignalP"/>
    </source>
</evidence>
<dbReference type="RefSeq" id="WP_031411223.1">
    <property type="nucleotide sequence ID" value="NZ_CP011074.1"/>
</dbReference>
<name>A0A0F7EFK4_BRELA</name>
<evidence type="ECO:0008006" key="3">
    <source>
        <dbReference type="Google" id="ProtNLM"/>
    </source>
</evidence>
<sequence>MFKKIVAPFLALSLAFSVSTPFQVQAKEKSVDVIDMTNYITEEHLDSIKGNEKTFEQLMKEYHLERADDQEIGGSTIKVDSPEELQIFLESIRCEEGEEFVKTDRKMMMAAADKETKVTREKEHTYISLVNSTKVTLTANFTLKGDGSFRYISKVSAKIKAKEYGYGNEFVNGDTDYDLLKGNTKAIVYGTGDIKQRITTDFGDIVYNYDPVKLQLEYEVY</sequence>
<reference evidence="2" key="1">
    <citation type="submission" date="2015-03" db="EMBL/GenBank/DDBJ databases">
        <title>MIGS Cultured Bacterial/Archaeal sample from Brevibacillus laterosporus.</title>
        <authorList>
            <person name="Zeng D."/>
            <person name="Zhu L."/>
            <person name="Dong G."/>
            <person name="Ye W."/>
            <person name="Ren D."/>
            <person name="Wu L."/>
            <person name="Xu J."/>
            <person name="Li G."/>
            <person name="Guo L."/>
        </authorList>
    </citation>
    <scope>NUCLEOTIDE SEQUENCE</scope>
    <source>
        <strain evidence="2">B9</strain>
    </source>
</reference>
<dbReference type="AlphaFoldDB" id="A0A0F7EFK4"/>
<accession>A0A0F7EFK4</accession>
<organism evidence="2">
    <name type="scientific">Brevibacillus laterosporus</name>
    <name type="common">Bacillus laterosporus</name>
    <dbReference type="NCBI Taxonomy" id="1465"/>
    <lineage>
        <taxon>Bacteria</taxon>
        <taxon>Bacillati</taxon>
        <taxon>Bacillota</taxon>
        <taxon>Bacilli</taxon>
        <taxon>Bacillales</taxon>
        <taxon>Paenibacillaceae</taxon>
        <taxon>Brevibacillus</taxon>
    </lineage>
</organism>
<proteinExistence type="predicted"/>
<gene>
    <name evidence="2" type="ORF">EX87_02170</name>
</gene>
<feature type="chain" id="PRO_5002514762" description="DUF4352 domain-containing protein" evidence="1">
    <location>
        <begin position="27"/>
        <end position="221"/>
    </location>
</feature>
<protein>
    <recommendedName>
        <fullName evidence="3">DUF4352 domain-containing protein</fullName>
    </recommendedName>
</protein>